<dbReference type="Gene3D" id="2.60.40.1710">
    <property type="entry name" value="Subtilisin-like superfamily"/>
    <property type="match status" value="1"/>
</dbReference>
<evidence type="ECO:0000259" key="3">
    <source>
        <dbReference type="Pfam" id="PF06280"/>
    </source>
</evidence>
<dbReference type="GO" id="GO:0016020">
    <property type="term" value="C:membrane"/>
    <property type="evidence" value="ECO:0007669"/>
    <property type="project" value="InterPro"/>
</dbReference>
<feature type="domain" description="C5a peptidase/Subtilisin-like protease SBT2-like Fn3-like" evidence="3">
    <location>
        <begin position="159"/>
        <end position="281"/>
    </location>
</feature>
<keyword evidence="5" id="KW-1185">Reference proteome</keyword>
<gene>
    <name evidence="4" type="ORF">Amon01_000579000</name>
</gene>
<dbReference type="GO" id="GO:0004252">
    <property type="term" value="F:serine-type endopeptidase activity"/>
    <property type="evidence" value="ECO:0007669"/>
    <property type="project" value="InterPro"/>
</dbReference>
<keyword evidence="2" id="KW-0732">Signal</keyword>
<evidence type="ECO:0000313" key="5">
    <source>
        <dbReference type="Proteomes" id="UP001165063"/>
    </source>
</evidence>
<comment type="similarity">
    <text evidence="1">Belongs to the peptidase S8 family.</text>
</comment>
<evidence type="ECO:0000256" key="1">
    <source>
        <dbReference type="ARBA" id="ARBA00011073"/>
    </source>
</evidence>
<dbReference type="GO" id="GO:0006508">
    <property type="term" value="P:proteolysis"/>
    <property type="evidence" value="ECO:0007669"/>
    <property type="project" value="InterPro"/>
</dbReference>
<dbReference type="SUPFAM" id="SSF52743">
    <property type="entry name" value="Subtilisin-like"/>
    <property type="match status" value="1"/>
</dbReference>
<proteinExistence type="inferred from homology"/>
<name>A0A9W6Z2Y7_AMBMO</name>
<evidence type="ECO:0000313" key="4">
    <source>
        <dbReference type="EMBL" id="GMG39974.1"/>
    </source>
</evidence>
<dbReference type="Gene3D" id="3.40.50.200">
    <property type="entry name" value="Peptidase S8/S53 domain"/>
    <property type="match status" value="1"/>
</dbReference>
<organism evidence="4 5">
    <name type="scientific">Ambrosiozyma monospora</name>
    <name type="common">Yeast</name>
    <name type="synonym">Endomycopsis monosporus</name>
    <dbReference type="NCBI Taxonomy" id="43982"/>
    <lineage>
        <taxon>Eukaryota</taxon>
        <taxon>Fungi</taxon>
        <taxon>Dikarya</taxon>
        <taxon>Ascomycota</taxon>
        <taxon>Saccharomycotina</taxon>
        <taxon>Pichiomycetes</taxon>
        <taxon>Pichiales</taxon>
        <taxon>Pichiaceae</taxon>
        <taxon>Ambrosiozyma</taxon>
    </lineage>
</organism>
<accession>A0A9W6Z2Y7</accession>
<dbReference type="AlphaFoldDB" id="A0A9W6Z2Y7"/>
<dbReference type="InterPro" id="IPR010435">
    <property type="entry name" value="C5a/SBT2-like_Fn3"/>
</dbReference>
<comment type="caution">
    <text evidence="4">The sequence shown here is derived from an EMBL/GenBank/DDBJ whole genome shotgun (WGS) entry which is preliminary data.</text>
</comment>
<dbReference type="InterPro" id="IPR036852">
    <property type="entry name" value="Peptidase_S8/S53_dom_sf"/>
</dbReference>
<evidence type="ECO:0000256" key="2">
    <source>
        <dbReference type="ARBA" id="ARBA00022729"/>
    </source>
</evidence>
<dbReference type="EMBL" id="BSXU01003365">
    <property type="protein sequence ID" value="GMG39974.1"/>
    <property type="molecule type" value="Genomic_DNA"/>
</dbReference>
<reference evidence="4" key="1">
    <citation type="submission" date="2023-04" db="EMBL/GenBank/DDBJ databases">
        <title>Ambrosiozyma monospora NBRC 1965.</title>
        <authorList>
            <person name="Ichikawa N."/>
            <person name="Sato H."/>
            <person name="Tonouchi N."/>
        </authorList>
    </citation>
    <scope>NUCLEOTIDE SEQUENCE</scope>
    <source>
        <strain evidence="4">NBRC 1965</strain>
    </source>
</reference>
<dbReference type="OrthoDB" id="10256524at2759"/>
<dbReference type="Pfam" id="PF06280">
    <property type="entry name" value="fn3_5"/>
    <property type="match status" value="1"/>
</dbReference>
<sequence length="452" mass="50219">MIDGGQISLAEGSDIIEKLKNGENVIVHPVDTDGAVTIDFQQNINAVSLNSSKGPTLDLYLKPNILAQGSYYFANFSVFASGSPIAAANVASAIALRAALKENWSENLVQRVTTSGSLVNFYNITEATDYISNPALQGGGILDTELFVESTLDVTPGFIALNDSATNITEFTISLTNNADKAQTYSISCNNSITLFSQDANETNYRYSMYPFPVFGEANGADVSFDKTSVTIEAHSTVNITAIIYPPNEYYQEDETRLPIYGGYISITSNDNGKTSHVPFLGAASDMYELPVQTFDPFYWKHFITGVGAHPNWRRCIMWEDGEILNGTGEVWMQMYMNSRIGSQLIDAFIVTKEWNETDLVWPPVDGENNFVGRIIGARNGEFPFYNAPRTNYTSGGHNFWDNWMGRKLANGSILANGDYRLVVRQLKHFADDLTKSESWWSHHSPWFTVNF</sequence>
<dbReference type="Proteomes" id="UP001165063">
    <property type="component" value="Unassembled WGS sequence"/>
</dbReference>
<protein>
    <submittedName>
        <fullName evidence="4">Unnamed protein product</fullName>
    </submittedName>
</protein>